<evidence type="ECO:0000313" key="1">
    <source>
        <dbReference type="EMBL" id="MFH4977885.1"/>
    </source>
</evidence>
<gene>
    <name evidence="1" type="ORF">AB6A40_004594</name>
</gene>
<accession>A0ABD6ECZ2</accession>
<dbReference type="Gene3D" id="3.30.500.40">
    <property type="match status" value="1"/>
</dbReference>
<reference evidence="1 2" key="1">
    <citation type="submission" date="2024-08" db="EMBL/GenBank/DDBJ databases">
        <title>Gnathostoma spinigerum genome.</title>
        <authorList>
            <person name="Gonzalez-Bertolin B."/>
            <person name="Monzon S."/>
            <person name="Zaballos A."/>
            <person name="Jimenez P."/>
            <person name="Dekumyoy P."/>
            <person name="Varona S."/>
            <person name="Cuesta I."/>
            <person name="Sumanam S."/>
            <person name="Adisakwattana P."/>
            <person name="Gasser R.B."/>
            <person name="Hernandez-Gonzalez A."/>
            <person name="Young N.D."/>
            <person name="Perteguer M.J."/>
        </authorList>
    </citation>
    <scope>NUCLEOTIDE SEQUENCE [LARGE SCALE GENOMIC DNA]</scope>
    <source>
        <strain evidence="1">AL3</strain>
        <tissue evidence="1">Liver</tissue>
    </source>
</reference>
<comment type="caution">
    <text evidence="1">The sequence shown here is derived from an EMBL/GenBank/DDBJ whole genome shotgun (WGS) entry which is preliminary data.</text>
</comment>
<dbReference type="AlphaFoldDB" id="A0ABD6ECZ2"/>
<dbReference type="Proteomes" id="UP001608902">
    <property type="component" value="Unassembled WGS sequence"/>
</dbReference>
<keyword evidence="2" id="KW-1185">Reference proteome</keyword>
<proteinExistence type="predicted"/>
<dbReference type="EMBL" id="JBGFUD010002693">
    <property type="protein sequence ID" value="MFH4977885.1"/>
    <property type="molecule type" value="Genomic_DNA"/>
</dbReference>
<name>A0ABD6ECZ2_9BILA</name>
<evidence type="ECO:0000313" key="2">
    <source>
        <dbReference type="Proteomes" id="UP001608902"/>
    </source>
</evidence>
<protein>
    <submittedName>
        <fullName evidence="1">Uncharacterized protein</fullName>
    </submittedName>
</protein>
<sequence length="195" mass="21818">MISLADSLLAGEDFLIESDVMRLTVEWNEPVSRGYPGELISPVDNSLLLDCYQYGINAARVLTSFYPILGMEDWALRLVSVYNMAGGKFPVQIQSKVFAVSEQVTAQCAYTISPFLESLVNSNIWYLYIRIRITTDDAEYKVAPWKDLEDQHAAWVEVLDSQLAPGLFNLCTYITIGFHAEISMSIISTQALVSS</sequence>
<organism evidence="1 2">
    <name type="scientific">Gnathostoma spinigerum</name>
    <dbReference type="NCBI Taxonomy" id="75299"/>
    <lineage>
        <taxon>Eukaryota</taxon>
        <taxon>Metazoa</taxon>
        <taxon>Ecdysozoa</taxon>
        <taxon>Nematoda</taxon>
        <taxon>Chromadorea</taxon>
        <taxon>Rhabditida</taxon>
        <taxon>Spirurina</taxon>
        <taxon>Gnathostomatomorpha</taxon>
        <taxon>Gnathostomatoidea</taxon>
        <taxon>Gnathostomatidae</taxon>
        <taxon>Gnathostoma</taxon>
    </lineage>
</organism>